<feature type="region of interest" description="Disordered" evidence="6">
    <location>
        <begin position="110"/>
        <end position="174"/>
    </location>
</feature>
<comment type="subcellular location">
    <subcellularLocation>
        <location evidence="1">Nucleus</location>
    </subcellularLocation>
</comment>
<dbReference type="AlphaFoldDB" id="A0AAN6MDJ9"/>
<dbReference type="GO" id="GO:0000124">
    <property type="term" value="C:SAGA complex"/>
    <property type="evidence" value="ECO:0007669"/>
    <property type="project" value="TreeGrafter"/>
</dbReference>
<dbReference type="CDD" id="cd22926">
    <property type="entry name" value="HFD_SPT3"/>
    <property type="match status" value="1"/>
</dbReference>
<accession>A0AAN6MDJ9</accession>
<dbReference type="SUPFAM" id="SSF47113">
    <property type="entry name" value="Histone-fold"/>
    <property type="match status" value="1"/>
</dbReference>
<keyword evidence="3" id="KW-0804">Transcription</keyword>
<name>A0AAN6MDJ9_9PEZI</name>
<dbReference type="Pfam" id="PF02269">
    <property type="entry name" value="TFIID-18kDa"/>
    <property type="match status" value="1"/>
</dbReference>
<evidence type="ECO:0000256" key="4">
    <source>
        <dbReference type="ARBA" id="ARBA00023242"/>
    </source>
</evidence>
<evidence type="ECO:0000256" key="1">
    <source>
        <dbReference type="ARBA" id="ARBA00004123"/>
    </source>
</evidence>
<evidence type="ECO:0000256" key="5">
    <source>
        <dbReference type="ARBA" id="ARBA00061274"/>
    </source>
</evidence>
<gene>
    <name evidence="7" type="ORF">C8A05DRAFT_38327</name>
</gene>
<reference evidence="7" key="2">
    <citation type="submission" date="2023-05" db="EMBL/GenBank/DDBJ databases">
        <authorList>
            <consortium name="Lawrence Berkeley National Laboratory"/>
            <person name="Steindorff A."/>
            <person name="Hensen N."/>
            <person name="Bonometti L."/>
            <person name="Westerberg I."/>
            <person name="Brannstrom I.O."/>
            <person name="Guillou S."/>
            <person name="Cros-Aarteil S."/>
            <person name="Calhoun S."/>
            <person name="Haridas S."/>
            <person name="Kuo A."/>
            <person name="Mondo S."/>
            <person name="Pangilinan J."/>
            <person name="Riley R."/>
            <person name="Labutti K."/>
            <person name="Andreopoulos B."/>
            <person name="Lipzen A."/>
            <person name="Chen C."/>
            <person name="Yanf M."/>
            <person name="Daum C."/>
            <person name="Ng V."/>
            <person name="Clum A."/>
            <person name="Ohm R."/>
            <person name="Martin F."/>
            <person name="Silar P."/>
            <person name="Natvig D."/>
            <person name="Lalanne C."/>
            <person name="Gautier V."/>
            <person name="Ament-Velasquez S.L."/>
            <person name="Kruys A."/>
            <person name="Hutchinson M.I."/>
            <person name="Powell A.J."/>
            <person name="Barry K."/>
            <person name="Miller A.N."/>
            <person name="Grigoriev I.V."/>
            <person name="Debuchy R."/>
            <person name="Gladieux P."/>
            <person name="Thoren M.H."/>
            <person name="Johannesson H."/>
        </authorList>
    </citation>
    <scope>NUCLEOTIDE SEQUENCE</scope>
    <source>
        <strain evidence="7">CBS 103.79</strain>
    </source>
</reference>
<evidence type="ECO:0000256" key="2">
    <source>
        <dbReference type="ARBA" id="ARBA00023015"/>
    </source>
</evidence>
<keyword evidence="4" id="KW-0539">Nucleus</keyword>
<reference evidence="7" key="1">
    <citation type="journal article" date="2023" name="Mol. Phylogenet. Evol.">
        <title>Genome-scale phylogeny and comparative genomics of the fungal order Sordariales.</title>
        <authorList>
            <person name="Hensen N."/>
            <person name="Bonometti L."/>
            <person name="Westerberg I."/>
            <person name="Brannstrom I.O."/>
            <person name="Guillou S."/>
            <person name="Cros-Aarteil S."/>
            <person name="Calhoun S."/>
            <person name="Haridas S."/>
            <person name="Kuo A."/>
            <person name="Mondo S."/>
            <person name="Pangilinan J."/>
            <person name="Riley R."/>
            <person name="LaButti K."/>
            <person name="Andreopoulos B."/>
            <person name="Lipzen A."/>
            <person name="Chen C."/>
            <person name="Yan M."/>
            <person name="Daum C."/>
            <person name="Ng V."/>
            <person name="Clum A."/>
            <person name="Steindorff A."/>
            <person name="Ohm R.A."/>
            <person name="Martin F."/>
            <person name="Silar P."/>
            <person name="Natvig D.O."/>
            <person name="Lalanne C."/>
            <person name="Gautier V."/>
            <person name="Ament-Velasquez S.L."/>
            <person name="Kruys A."/>
            <person name="Hutchinson M.I."/>
            <person name="Powell A.J."/>
            <person name="Barry K."/>
            <person name="Miller A.N."/>
            <person name="Grigoriev I.V."/>
            <person name="Debuchy R."/>
            <person name="Gladieux P."/>
            <person name="Hiltunen Thoren M."/>
            <person name="Johannesson H."/>
        </authorList>
    </citation>
    <scope>NUCLEOTIDE SEQUENCE</scope>
    <source>
        <strain evidence="7">CBS 103.79</strain>
    </source>
</reference>
<feature type="compositionally biased region" description="Basic and acidic residues" evidence="6">
    <location>
        <begin position="116"/>
        <end position="133"/>
    </location>
</feature>
<organism evidence="7 8">
    <name type="scientific">Staphylotrichum tortipilum</name>
    <dbReference type="NCBI Taxonomy" id="2831512"/>
    <lineage>
        <taxon>Eukaryota</taxon>
        <taxon>Fungi</taxon>
        <taxon>Dikarya</taxon>
        <taxon>Ascomycota</taxon>
        <taxon>Pezizomycotina</taxon>
        <taxon>Sordariomycetes</taxon>
        <taxon>Sordariomycetidae</taxon>
        <taxon>Sordariales</taxon>
        <taxon>Chaetomiaceae</taxon>
        <taxon>Staphylotrichum</taxon>
    </lineage>
</organism>
<comment type="caution">
    <text evidence="7">The sequence shown here is derived from an EMBL/GenBank/DDBJ whole genome shotgun (WGS) entry which is preliminary data.</text>
</comment>
<evidence type="ECO:0000256" key="6">
    <source>
        <dbReference type="SAM" id="MobiDB-lite"/>
    </source>
</evidence>
<comment type="similarity">
    <text evidence="5">Belongs to the SPT3 family.</text>
</comment>
<dbReference type="PANTHER" id="PTHR11380:SF16">
    <property type="entry name" value="TRANSCRIPTION INITIATION PROTEIN SPT3 HOMOLOG"/>
    <property type="match status" value="1"/>
</dbReference>
<keyword evidence="2" id="KW-0805">Transcription regulation</keyword>
<keyword evidence="8" id="KW-1185">Reference proteome</keyword>
<proteinExistence type="inferred from homology"/>
<dbReference type="GO" id="GO:0005634">
    <property type="term" value="C:nucleus"/>
    <property type="evidence" value="ECO:0007669"/>
    <property type="project" value="UniProtKB-SubCell"/>
</dbReference>
<dbReference type="InterPro" id="IPR003195">
    <property type="entry name" value="TFIID_TAF13"/>
</dbReference>
<evidence type="ECO:0000313" key="7">
    <source>
        <dbReference type="EMBL" id="KAK3898091.1"/>
    </source>
</evidence>
<dbReference type="Proteomes" id="UP001303889">
    <property type="component" value="Unassembled WGS sequence"/>
</dbReference>
<evidence type="ECO:0000313" key="8">
    <source>
        <dbReference type="Proteomes" id="UP001303889"/>
    </source>
</evidence>
<dbReference type="GO" id="GO:0003712">
    <property type="term" value="F:transcription coregulator activity"/>
    <property type="evidence" value="ECO:0007669"/>
    <property type="project" value="TreeGrafter"/>
</dbReference>
<protein>
    <submittedName>
        <fullName evidence="7">Transcription initiation factor IID, 18kD subunit-domain-containing protein</fullName>
    </submittedName>
</protein>
<dbReference type="GO" id="GO:0006366">
    <property type="term" value="P:transcription by RNA polymerase II"/>
    <property type="evidence" value="ECO:0007669"/>
    <property type="project" value="InterPro"/>
</dbReference>
<dbReference type="InterPro" id="IPR009072">
    <property type="entry name" value="Histone-fold"/>
</dbReference>
<dbReference type="EMBL" id="MU856002">
    <property type="protein sequence ID" value="KAK3898091.1"/>
    <property type="molecule type" value="Genomic_DNA"/>
</dbReference>
<evidence type="ECO:0000256" key="3">
    <source>
        <dbReference type="ARBA" id="ARBA00023163"/>
    </source>
</evidence>
<dbReference type="GO" id="GO:0046982">
    <property type="term" value="F:protein heterodimerization activity"/>
    <property type="evidence" value="ECO:0007669"/>
    <property type="project" value="InterPro"/>
</dbReference>
<dbReference type="PANTHER" id="PTHR11380">
    <property type="entry name" value="TRANSCRIPTION INITIATION FACTOR TFIID/SUPT3-RELATED"/>
    <property type="match status" value="1"/>
</dbReference>
<sequence>MNSYEPEYRAEILKMMYVAGELDNPSAEATTLVENIVRDQTIQIISVAGELAARRGQPKVTINDLLFQVRHNPERLSRLQNHLLWKEIRKKAKIRDGEVVDGFELEDMAQLVDGNDGEREDGAPGKADYKSDSDSNSVPGHQEQQEVVATKPATKGVPSIPPSPEPLADGTPNPWLLARLAKNDERTRAEERIAKQPKPLTAEQREALHKQLEAVHFLQPDYADTTKTNLIGLLRKWKRYYAFINIRH</sequence>